<keyword evidence="8" id="KW-1185">Reference proteome</keyword>
<evidence type="ECO:0000256" key="5">
    <source>
        <dbReference type="ARBA" id="ARBA00023014"/>
    </source>
</evidence>
<evidence type="ECO:0000256" key="2">
    <source>
        <dbReference type="ARBA" id="ARBA00022714"/>
    </source>
</evidence>
<dbReference type="InterPro" id="IPR028431">
    <property type="entry name" value="NADP_DH_HndA-like"/>
</dbReference>
<gene>
    <name evidence="7" type="ORF">J2Z17_003680</name>
</gene>
<name>A0ABS4E2P2_9HYPH</name>
<dbReference type="RefSeq" id="WP_209947061.1">
    <property type="nucleotide sequence ID" value="NZ_JAGGJU010000010.1"/>
</dbReference>
<comment type="similarity">
    <text evidence="1">Belongs to the complex I 24 kDa subunit family.</text>
</comment>
<evidence type="ECO:0000256" key="6">
    <source>
        <dbReference type="ARBA" id="ARBA00034078"/>
    </source>
</evidence>
<dbReference type="PANTHER" id="PTHR43342">
    <property type="entry name" value="NADH-QUINONE OXIDOREDUCTASE, E SUBUNIT"/>
    <property type="match status" value="1"/>
</dbReference>
<dbReference type="InterPro" id="IPR002023">
    <property type="entry name" value="NuoE-like"/>
</dbReference>
<organism evidence="7 8">
    <name type="scientific">Rhizobium halophytocola</name>
    <dbReference type="NCBI Taxonomy" id="735519"/>
    <lineage>
        <taxon>Bacteria</taxon>
        <taxon>Pseudomonadati</taxon>
        <taxon>Pseudomonadota</taxon>
        <taxon>Alphaproteobacteria</taxon>
        <taxon>Hyphomicrobiales</taxon>
        <taxon>Rhizobiaceae</taxon>
        <taxon>Rhizobium/Agrobacterium group</taxon>
        <taxon>Rhizobium</taxon>
    </lineage>
</organism>
<protein>
    <submittedName>
        <fullName evidence="7">Formate dehydrogenase subunit gamma</fullName>
    </submittedName>
</protein>
<comment type="cofactor">
    <cofactor evidence="6">
        <name>[2Fe-2S] cluster</name>
        <dbReference type="ChEBI" id="CHEBI:190135"/>
    </cofactor>
</comment>
<comment type="caution">
    <text evidence="7">The sequence shown here is derived from an EMBL/GenBank/DDBJ whole genome shotgun (WGS) entry which is preliminary data.</text>
</comment>
<evidence type="ECO:0000256" key="1">
    <source>
        <dbReference type="ARBA" id="ARBA00010643"/>
    </source>
</evidence>
<evidence type="ECO:0000256" key="3">
    <source>
        <dbReference type="ARBA" id="ARBA00022723"/>
    </source>
</evidence>
<evidence type="ECO:0000313" key="8">
    <source>
        <dbReference type="Proteomes" id="UP000759443"/>
    </source>
</evidence>
<dbReference type="SUPFAM" id="SSF52833">
    <property type="entry name" value="Thioredoxin-like"/>
    <property type="match status" value="1"/>
</dbReference>
<dbReference type="PIRSF" id="PIRSF000216">
    <property type="entry name" value="NADH_DH_24kDa"/>
    <property type="match status" value="1"/>
</dbReference>
<dbReference type="InterPro" id="IPR036249">
    <property type="entry name" value="Thioredoxin-like_sf"/>
</dbReference>
<proteinExistence type="inferred from homology"/>
<dbReference type="InterPro" id="IPR041921">
    <property type="entry name" value="NuoE_N"/>
</dbReference>
<dbReference type="Pfam" id="PF01257">
    <property type="entry name" value="2Fe-2S_thioredx"/>
    <property type="match status" value="1"/>
</dbReference>
<keyword evidence="5" id="KW-0411">Iron-sulfur</keyword>
<keyword evidence="4" id="KW-0408">Iron</keyword>
<sequence>MNIRMTAGDVSGRTLAIIEDLRHLEGPLLPILHAIQEEFGYVPEETKPVIAAALNLSRAEVHGVVSFYHDFRARPAGRHVLKLCRAEACQSMGGPQIAEKLKTLLGIGFHETTADGAVTLEPVYCLGLCASAPAAMLDGELHGRLDEDCLPELVAEARR</sequence>
<dbReference type="NCBIfam" id="NF004638">
    <property type="entry name" value="PRK05988.1"/>
    <property type="match status" value="1"/>
</dbReference>
<dbReference type="Gene3D" id="3.40.30.10">
    <property type="entry name" value="Glutaredoxin"/>
    <property type="match status" value="1"/>
</dbReference>
<reference evidence="7 8" key="1">
    <citation type="submission" date="2021-03" db="EMBL/GenBank/DDBJ databases">
        <title>Genomic Encyclopedia of Type Strains, Phase IV (KMG-IV): sequencing the most valuable type-strain genomes for metagenomic binning, comparative biology and taxonomic classification.</title>
        <authorList>
            <person name="Goeker M."/>
        </authorList>
    </citation>
    <scope>NUCLEOTIDE SEQUENCE [LARGE SCALE GENOMIC DNA]</scope>
    <source>
        <strain evidence="7 8">DSM 21600</strain>
    </source>
</reference>
<dbReference type="PANTHER" id="PTHR43342:SF1">
    <property type="entry name" value="BIFURCATING [FEFE] HYDROGENASE GAMMA SUBUNIT"/>
    <property type="match status" value="1"/>
</dbReference>
<evidence type="ECO:0000256" key="4">
    <source>
        <dbReference type="ARBA" id="ARBA00023004"/>
    </source>
</evidence>
<evidence type="ECO:0000313" key="7">
    <source>
        <dbReference type="EMBL" id="MBP1852225.1"/>
    </source>
</evidence>
<dbReference type="Proteomes" id="UP000759443">
    <property type="component" value="Unassembled WGS sequence"/>
</dbReference>
<dbReference type="PROSITE" id="PS01099">
    <property type="entry name" value="COMPLEX1_24K"/>
    <property type="match status" value="1"/>
</dbReference>
<dbReference type="EMBL" id="JAGGJU010000010">
    <property type="protein sequence ID" value="MBP1852225.1"/>
    <property type="molecule type" value="Genomic_DNA"/>
</dbReference>
<dbReference type="CDD" id="cd03081">
    <property type="entry name" value="TRX_Fd_NuoE_FDH_gamma"/>
    <property type="match status" value="1"/>
</dbReference>
<accession>A0ABS4E2P2</accession>
<keyword evidence="3" id="KW-0479">Metal-binding</keyword>
<keyword evidence="2" id="KW-0001">2Fe-2S</keyword>
<dbReference type="Gene3D" id="1.10.10.1590">
    <property type="entry name" value="NADH-quinone oxidoreductase subunit E"/>
    <property type="match status" value="1"/>
</dbReference>